<sequence length="107" mass="12364">MPHKLWSRLNVFNELSVGDPQLAQHNEWVLPNGSRDSLSSLLSLPFRYEIFFFLIGGHDIHRTQEFEGMAMGSMHCYYYTCARVVSRFFLPPQGYISLGGGESLYHY</sequence>
<name>A0A292PIX6_9PEZI</name>
<accession>A0A292PIX6</accession>
<evidence type="ECO:0000313" key="2">
    <source>
        <dbReference type="Proteomes" id="UP001412239"/>
    </source>
</evidence>
<protein>
    <submittedName>
        <fullName evidence="1">Uncharacterized protein</fullName>
    </submittedName>
</protein>
<dbReference type="Proteomes" id="UP001412239">
    <property type="component" value="Unassembled WGS sequence"/>
</dbReference>
<proteinExistence type="predicted"/>
<gene>
    <name evidence="1" type="ORF">GSTUAT00008893001</name>
</gene>
<dbReference type="EMBL" id="LN891264">
    <property type="protein sequence ID" value="CUS07024.1"/>
    <property type="molecule type" value="Genomic_DNA"/>
</dbReference>
<evidence type="ECO:0000313" key="1">
    <source>
        <dbReference type="EMBL" id="CUS07024.1"/>
    </source>
</evidence>
<reference evidence="1" key="1">
    <citation type="submission" date="2015-10" db="EMBL/GenBank/DDBJ databases">
        <authorList>
            <person name="Regsiter A."/>
            <person name="william w."/>
        </authorList>
    </citation>
    <scope>NUCLEOTIDE SEQUENCE</scope>
    <source>
        <strain evidence="1">Montdore</strain>
    </source>
</reference>
<dbReference type="AlphaFoldDB" id="A0A292PIX6"/>
<organism evidence="1 2">
    <name type="scientific">Tuber aestivum</name>
    <name type="common">summer truffle</name>
    <dbReference type="NCBI Taxonomy" id="59557"/>
    <lineage>
        <taxon>Eukaryota</taxon>
        <taxon>Fungi</taxon>
        <taxon>Dikarya</taxon>
        <taxon>Ascomycota</taxon>
        <taxon>Pezizomycotina</taxon>
        <taxon>Pezizomycetes</taxon>
        <taxon>Pezizales</taxon>
        <taxon>Tuberaceae</taxon>
        <taxon>Tuber</taxon>
    </lineage>
</organism>
<keyword evidence="2" id="KW-1185">Reference proteome</keyword>